<comment type="caution">
    <text evidence="2">The sequence shown here is derived from an EMBL/GenBank/DDBJ whole genome shotgun (WGS) entry which is preliminary data.</text>
</comment>
<dbReference type="AlphaFoldDB" id="A0AAN7XJL8"/>
<dbReference type="Proteomes" id="UP001346869">
    <property type="component" value="Unassembled WGS sequence"/>
</dbReference>
<sequence length="243" mass="28159">MTSFEKALAEERSRTVFFEKALAEERSRTTSFETALAEERSASAPFEKALVKEKSATAALEKELLRKRADKAALYKSLHQRTVIISDLQAVLAKEQYNSSKVQLKVQTLTSELKSCRKDKEQLKKNLARSDRKLQEQVKKEENKKLAQEDNKNIGTYQDHLIELHKTLLNENASKVKIQNLEDEGRRKDRQLLSLQAKIDRIDDAEAQKRAEEESIWIRKVHMLRETIRDNDEFLAVNNHVIN</sequence>
<feature type="coiled-coil region" evidence="1">
    <location>
        <begin position="106"/>
        <end position="151"/>
    </location>
</feature>
<name>A0AAN7XJL8_ELEMC</name>
<feature type="coiled-coil region" evidence="1">
    <location>
        <begin position="178"/>
        <end position="215"/>
    </location>
</feature>
<proteinExistence type="predicted"/>
<dbReference type="EMBL" id="JAUZQC010000010">
    <property type="protein sequence ID" value="KAK5865231.1"/>
    <property type="molecule type" value="Genomic_DNA"/>
</dbReference>
<protein>
    <submittedName>
        <fullName evidence="2">Uncharacterized protein</fullName>
    </submittedName>
</protein>
<reference evidence="2 3" key="2">
    <citation type="journal article" date="2023" name="Mol. Biol. Evol.">
        <title>Genomics of Secondarily Temperate Adaptation in the Only Non-Antarctic Icefish.</title>
        <authorList>
            <person name="Rivera-Colon A.G."/>
            <person name="Rayamajhi N."/>
            <person name="Minhas B.F."/>
            <person name="Madrigal G."/>
            <person name="Bilyk K.T."/>
            <person name="Yoon V."/>
            <person name="Hune M."/>
            <person name="Gregory S."/>
            <person name="Cheng C.H.C."/>
            <person name="Catchen J.M."/>
        </authorList>
    </citation>
    <scope>NUCLEOTIDE SEQUENCE [LARGE SCALE GENOMIC DNA]</scope>
    <source>
        <strain evidence="2">JMC-PN-2008</strain>
    </source>
</reference>
<evidence type="ECO:0000313" key="3">
    <source>
        <dbReference type="Proteomes" id="UP001346869"/>
    </source>
</evidence>
<reference evidence="2 3" key="1">
    <citation type="journal article" date="2023" name="Genes (Basel)">
        <title>Chromosome-Level Genome Assembly and Circadian Gene Repertoire of the Patagonia Blennie Eleginops maclovinus-The Closest Ancestral Proxy of Antarctic Cryonotothenioids.</title>
        <authorList>
            <person name="Cheng C.C."/>
            <person name="Rivera-Colon A.G."/>
            <person name="Minhas B.F."/>
            <person name="Wilson L."/>
            <person name="Rayamajhi N."/>
            <person name="Vargas-Chacoff L."/>
            <person name="Catchen J.M."/>
        </authorList>
    </citation>
    <scope>NUCLEOTIDE SEQUENCE [LARGE SCALE GENOMIC DNA]</scope>
    <source>
        <strain evidence="2">JMC-PN-2008</strain>
    </source>
</reference>
<evidence type="ECO:0000313" key="2">
    <source>
        <dbReference type="EMBL" id="KAK5865231.1"/>
    </source>
</evidence>
<keyword evidence="3" id="KW-1185">Reference proteome</keyword>
<keyword evidence="1" id="KW-0175">Coiled coil</keyword>
<accession>A0AAN7XJL8</accession>
<evidence type="ECO:0000256" key="1">
    <source>
        <dbReference type="SAM" id="Coils"/>
    </source>
</evidence>
<organism evidence="2 3">
    <name type="scientific">Eleginops maclovinus</name>
    <name type="common">Patagonian blennie</name>
    <name type="synonym">Eleginus maclovinus</name>
    <dbReference type="NCBI Taxonomy" id="56733"/>
    <lineage>
        <taxon>Eukaryota</taxon>
        <taxon>Metazoa</taxon>
        <taxon>Chordata</taxon>
        <taxon>Craniata</taxon>
        <taxon>Vertebrata</taxon>
        <taxon>Euteleostomi</taxon>
        <taxon>Actinopterygii</taxon>
        <taxon>Neopterygii</taxon>
        <taxon>Teleostei</taxon>
        <taxon>Neoteleostei</taxon>
        <taxon>Acanthomorphata</taxon>
        <taxon>Eupercaria</taxon>
        <taxon>Perciformes</taxon>
        <taxon>Notothenioidei</taxon>
        <taxon>Eleginopidae</taxon>
        <taxon>Eleginops</taxon>
    </lineage>
</organism>
<gene>
    <name evidence="2" type="ORF">PBY51_016410</name>
</gene>